<dbReference type="SUPFAM" id="SSF53850">
    <property type="entry name" value="Periplasmic binding protein-like II"/>
    <property type="match status" value="1"/>
</dbReference>
<dbReference type="RefSeq" id="WP_306733767.1">
    <property type="nucleotide sequence ID" value="NZ_JANHAX010000001.1"/>
</dbReference>
<dbReference type="PIRSF" id="PIRSF002741">
    <property type="entry name" value="MppA"/>
    <property type="match status" value="1"/>
</dbReference>
<comment type="caution">
    <text evidence="5">The sequence shown here is derived from an EMBL/GenBank/DDBJ whole genome shotgun (WGS) entry which is preliminary data.</text>
</comment>
<dbReference type="GO" id="GO:0030288">
    <property type="term" value="C:outer membrane-bounded periplasmic space"/>
    <property type="evidence" value="ECO:0007669"/>
    <property type="project" value="UniProtKB-ARBA"/>
</dbReference>
<gene>
    <name evidence="5" type="ORF">NO357_01135</name>
</gene>
<dbReference type="GO" id="GO:0043190">
    <property type="term" value="C:ATP-binding cassette (ABC) transporter complex"/>
    <property type="evidence" value="ECO:0007669"/>
    <property type="project" value="InterPro"/>
</dbReference>
<proteinExistence type="inferred from homology"/>
<reference evidence="5" key="1">
    <citation type="submission" date="2022-07" db="EMBL/GenBank/DDBJ databases">
        <authorList>
            <person name="Otstavnykh N."/>
            <person name="Isaeva M."/>
            <person name="Bystritskaya E."/>
        </authorList>
    </citation>
    <scope>NUCLEOTIDE SEQUENCE</scope>
    <source>
        <strain evidence="5">KCTC 52189</strain>
    </source>
</reference>
<dbReference type="EMBL" id="JANHAX010000001">
    <property type="protein sequence ID" value="MDQ2088502.1"/>
    <property type="molecule type" value="Genomic_DNA"/>
</dbReference>
<evidence type="ECO:0000313" key="6">
    <source>
        <dbReference type="Proteomes" id="UP001226762"/>
    </source>
</evidence>
<dbReference type="CDD" id="cd08503">
    <property type="entry name" value="PBP2_NikA_DppA_OppA_like_17"/>
    <property type="match status" value="1"/>
</dbReference>
<sequence length="560" mass="61408">MTKTSTGQPIHKAAYMYAEEVKAGQLSRREFLTRTTALGVSATAAYGLLGLETPVRAASHGAPKRGGTARMQMEVRAYKDPRTFDWTQIAALSAGTLEYLVEYNSDGSFRGMLVESWEVNDDATEYTLNVRKGVKWNNGDDFTAEDVARNIEGWCDKSVEGNSMAGRMASLIDADSGKAADGAITVVDSHTVKLKCSSPDITIIPGMADYPAAIIHSSFDAAADLGSLIGTGPMKVDTLEVGVKAVLVKSGHPWWGDEAFEEGGFYLDRIEYIDYGTDPAAWVAAAEAEEVDMFWETVGDYVDIMDGLGWNKSEIATGSTIVVRPNQLAEDENGNKIYGDKRARQALAMAVDNAICLELGNAGNGIPADNHHAAPVHPETDPNVGRMPHDPAKAKELWDAAGMTDVEIELHSIDDDWRKNTTDAVAAQLRDAGIKVKRTILPGSTFWNDWTKYAFSSTNWNHRPLATQVWGLAYRSGEAWNEFGYANPEFDTLLAEANAIADAEKRREIAGKLQAILVEDGVTIQPYWRSLYRHFNDNVGGCDMHIAYLPQIYKWFSTQV</sequence>
<dbReference type="PANTHER" id="PTHR30290">
    <property type="entry name" value="PERIPLASMIC BINDING COMPONENT OF ABC TRANSPORTER"/>
    <property type="match status" value="1"/>
</dbReference>
<feature type="domain" description="Solute-binding protein family 5" evidence="4">
    <location>
        <begin position="110"/>
        <end position="462"/>
    </location>
</feature>
<keyword evidence="6" id="KW-1185">Reference proteome</keyword>
<name>A0AAE3WB05_9RHOB</name>
<evidence type="ECO:0000256" key="3">
    <source>
        <dbReference type="ARBA" id="ARBA00022729"/>
    </source>
</evidence>
<keyword evidence="3" id="KW-0732">Signal</keyword>
<reference evidence="5" key="2">
    <citation type="submission" date="2023-02" db="EMBL/GenBank/DDBJ databases">
        <title>'Rhodoalgimonas zhirmunskyi' gen. nov., isolated from a red alga.</title>
        <authorList>
            <person name="Nedashkovskaya O.I."/>
            <person name="Otstavnykh N.Y."/>
            <person name="Bystritskaya E.P."/>
            <person name="Balabanova L.A."/>
            <person name="Isaeva M.P."/>
        </authorList>
    </citation>
    <scope>NUCLEOTIDE SEQUENCE</scope>
    <source>
        <strain evidence="5">KCTC 52189</strain>
    </source>
</reference>
<dbReference type="GO" id="GO:1904680">
    <property type="term" value="F:peptide transmembrane transporter activity"/>
    <property type="evidence" value="ECO:0007669"/>
    <property type="project" value="TreeGrafter"/>
</dbReference>
<dbReference type="AlphaFoldDB" id="A0AAE3WB05"/>
<dbReference type="GO" id="GO:0015833">
    <property type="term" value="P:peptide transport"/>
    <property type="evidence" value="ECO:0007669"/>
    <property type="project" value="TreeGrafter"/>
</dbReference>
<dbReference type="InterPro" id="IPR006311">
    <property type="entry name" value="TAT_signal"/>
</dbReference>
<dbReference type="InterPro" id="IPR000914">
    <property type="entry name" value="SBP_5_dom"/>
</dbReference>
<evidence type="ECO:0000256" key="2">
    <source>
        <dbReference type="ARBA" id="ARBA00005695"/>
    </source>
</evidence>
<dbReference type="InterPro" id="IPR030678">
    <property type="entry name" value="Peptide/Ni-bd"/>
</dbReference>
<comment type="similarity">
    <text evidence="2">Belongs to the bacterial solute-binding protein 5 family.</text>
</comment>
<evidence type="ECO:0000259" key="4">
    <source>
        <dbReference type="Pfam" id="PF00496"/>
    </source>
</evidence>
<dbReference type="Gene3D" id="3.40.190.10">
    <property type="entry name" value="Periplasmic binding protein-like II"/>
    <property type="match status" value="1"/>
</dbReference>
<protein>
    <submittedName>
        <fullName evidence="5">ABC transporter substrate-binding protein</fullName>
    </submittedName>
</protein>
<dbReference type="PANTHER" id="PTHR30290:SF38">
    <property type="entry name" value="D,D-DIPEPTIDE-BINDING PERIPLASMIC PROTEIN DDPA-RELATED"/>
    <property type="match status" value="1"/>
</dbReference>
<dbReference type="PROSITE" id="PS51318">
    <property type="entry name" value="TAT"/>
    <property type="match status" value="1"/>
</dbReference>
<dbReference type="Proteomes" id="UP001226762">
    <property type="component" value="Unassembled WGS sequence"/>
</dbReference>
<dbReference type="InterPro" id="IPR039424">
    <property type="entry name" value="SBP_5"/>
</dbReference>
<dbReference type="Pfam" id="PF00496">
    <property type="entry name" value="SBP_bac_5"/>
    <property type="match status" value="1"/>
</dbReference>
<organism evidence="5 6">
    <name type="scientific">Marimonas arenosa</name>
    <dbReference type="NCBI Taxonomy" id="1795305"/>
    <lineage>
        <taxon>Bacteria</taxon>
        <taxon>Pseudomonadati</taxon>
        <taxon>Pseudomonadota</taxon>
        <taxon>Alphaproteobacteria</taxon>
        <taxon>Rhodobacterales</taxon>
        <taxon>Paracoccaceae</taxon>
        <taxon>Marimonas</taxon>
    </lineage>
</organism>
<comment type="subcellular location">
    <subcellularLocation>
        <location evidence="1">Periplasm</location>
    </subcellularLocation>
</comment>
<dbReference type="Gene3D" id="3.10.105.10">
    <property type="entry name" value="Dipeptide-binding Protein, Domain 3"/>
    <property type="match status" value="1"/>
</dbReference>
<evidence type="ECO:0000313" key="5">
    <source>
        <dbReference type="EMBL" id="MDQ2088502.1"/>
    </source>
</evidence>
<evidence type="ECO:0000256" key="1">
    <source>
        <dbReference type="ARBA" id="ARBA00004418"/>
    </source>
</evidence>
<accession>A0AAE3WB05</accession>